<proteinExistence type="predicted"/>
<dbReference type="InterPro" id="IPR024768">
    <property type="entry name" value="Marf1"/>
</dbReference>
<dbReference type="GeneID" id="109127501"/>
<protein>
    <submittedName>
        <fullName evidence="3">Uncharacterized protein LOC109127501</fullName>
    </submittedName>
</protein>
<reference evidence="2" key="1">
    <citation type="journal article" date="2014" name="Nat. Commun.">
        <title>The emerging biofuel crop Camelina sativa retains a highly undifferentiated hexaploid genome structure.</title>
        <authorList>
            <person name="Kagale S."/>
            <person name="Koh C."/>
            <person name="Nixon J."/>
            <person name="Bollina V."/>
            <person name="Clarke W.E."/>
            <person name="Tuteja R."/>
            <person name="Spillane C."/>
            <person name="Robinson S.J."/>
            <person name="Links M.G."/>
            <person name="Clarke C."/>
            <person name="Higgins E.E."/>
            <person name="Huebert T."/>
            <person name="Sharpe A.G."/>
            <person name="Parkin I.A."/>
        </authorList>
    </citation>
    <scope>NUCLEOTIDE SEQUENCE [LARGE SCALE GENOMIC DNA]</scope>
    <source>
        <strain evidence="2">cv. DH55</strain>
    </source>
</reference>
<feature type="domain" description="NYN" evidence="1">
    <location>
        <begin position="16"/>
        <end position="113"/>
    </location>
</feature>
<dbReference type="PANTHER" id="PTHR14379:SF7">
    <property type="entry name" value="ENDONUCLEASE OR GLYCOSYL HYDROLASE-RELATED"/>
    <property type="match status" value="1"/>
</dbReference>
<dbReference type="CDD" id="cd10910">
    <property type="entry name" value="PIN_limkain_b1_N_like"/>
    <property type="match status" value="1"/>
</dbReference>
<organism evidence="2 3">
    <name type="scientific">Camelina sativa</name>
    <name type="common">False flax</name>
    <name type="synonym">Myagrum sativum</name>
    <dbReference type="NCBI Taxonomy" id="90675"/>
    <lineage>
        <taxon>Eukaryota</taxon>
        <taxon>Viridiplantae</taxon>
        <taxon>Streptophyta</taxon>
        <taxon>Embryophyta</taxon>
        <taxon>Tracheophyta</taxon>
        <taxon>Spermatophyta</taxon>
        <taxon>Magnoliopsida</taxon>
        <taxon>eudicotyledons</taxon>
        <taxon>Gunneridae</taxon>
        <taxon>Pentapetalae</taxon>
        <taxon>rosids</taxon>
        <taxon>malvids</taxon>
        <taxon>Brassicales</taxon>
        <taxon>Brassicaceae</taxon>
        <taxon>Camelineae</taxon>
        <taxon>Camelina</taxon>
    </lineage>
</organism>
<evidence type="ECO:0000259" key="1">
    <source>
        <dbReference type="Pfam" id="PF01936"/>
    </source>
</evidence>
<sequence length="178" mass="20250">MSVIYNTPLILHAGRKTCVFWDVEDYPIPDGIDPASFYLNIKESIKKQGCHEEVSIQAYVPDDDELRRKYEDAGFIIKSDPHDGKDERICTMFVELMLWAHENPKLTNIIVLAKNIGDDMGYRLGGLYGRGQAILLSQSDPEWDLLPSESSTWFLTSLFDGPSGTSQRLDNKKQKMFS</sequence>
<gene>
    <name evidence="3" type="primary">LOC109127501</name>
</gene>
<dbReference type="Proteomes" id="UP000694864">
    <property type="component" value="Chromosome 11"/>
</dbReference>
<keyword evidence="2" id="KW-1185">Reference proteome</keyword>
<evidence type="ECO:0000313" key="2">
    <source>
        <dbReference type="Proteomes" id="UP000694864"/>
    </source>
</evidence>
<dbReference type="RefSeq" id="XP_019087922.1">
    <property type="nucleotide sequence ID" value="XM_019232377.1"/>
</dbReference>
<evidence type="ECO:0000313" key="3">
    <source>
        <dbReference type="RefSeq" id="XP_019087922.1"/>
    </source>
</evidence>
<name>A0ABM1QMD4_CAMSA</name>
<accession>A0ABM1QMD4</accession>
<dbReference type="Pfam" id="PF01936">
    <property type="entry name" value="NYN"/>
    <property type="match status" value="1"/>
</dbReference>
<reference evidence="3" key="2">
    <citation type="submission" date="2025-08" db="UniProtKB">
        <authorList>
            <consortium name="RefSeq"/>
        </authorList>
    </citation>
    <scope>IDENTIFICATION</scope>
</reference>
<dbReference type="InterPro" id="IPR021139">
    <property type="entry name" value="NYN"/>
</dbReference>
<dbReference type="PANTHER" id="PTHR14379">
    <property type="entry name" value="LIMKAIN B LKAP"/>
    <property type="match status" value="1"/>
</dbReference>